<evidence type="ECO:0000313" key="3">
    <source>
        <dbReference type="Proteomes" id="UP000000763"/>
    </source>
</evidence>
<accession>Q6H882</accession>
<gene>
    <name evidence="2" type="primary">OJ1572_F02.12</name>
</gene>
<dbReference type="Proteomes" id="UP000000763">
    <property type="component" value="Chromosome 2"/>
</dbReference>
<reference evidence="3" key="2">
    <citation type="journal article" date="2008" name="Nucleic Acids Res.">
        <title>The rice annotation project database (RAP-DB): 2008 update.</title>
        <authorList>
            <consortium name="The rice annotation project (RAP)"/>
        </authorList>
    </citation>
    <scope>GENOME REANNOTATION</scope>
    <source>
        <strain evidence="3">cv. Nipponbare</strain>
    </source>
</reference>
<evidence type="ECO:0000256" key="1">
    <source>
        <dbReference type="SAM" id="MobiDB-lite"/>
    </source>
</evidence>
<organism evidence="2 3">
    <name type="scientific">Oryza sativa subsp. japonica</name>
    <name type="common">Rice</name>
    <dbReference type="NCBI Taxonomy" id="39947"/>
    <lineage>
        <taxon>Eukaryota</taxon>
        <taxon>Viridiplantae</taxon>
        <taxon>Streptophyta</taxon>
        <taxon>Embryophyta</taxon>
        <taxon>Tracheophyta</taxon>
        <taxon>Spermatophyta</taxon>
        <taxon>Magnoliopsida</taxon>
        <taxon>Liliopsida</taxon>
        <taxon>Poales</taxon>
        <taxon>Poaceae</taxon>
        <taxon>BOP clade</taxon>
        <taxon>Oryzoideae</taxon>
        <taxon>Oryzeae</taxon>
        <taxon>Oryzinae</taxon>
        <taxon>Oryza</taxon>
        <taxon>Oryza sativa</taxon>
    </lineage>
</organism>
<reference evidence="3" key="1">
    <citation type="journal article" date="2005" name="Nature">
        <title>The map-based sequence of the rice genome.</title>
        <authorList>
            <consortium name="International rice genome sequencing project (IRGSP)"/>
            <person name="Matsumoto T."/>
            <person name="Wu J."/>
            <person name="Kanamori H."/>
            <person name="Katayose Y."/>
            <person name="Fujisawa M."/>
            <person name="Namiki N."/>
            <person name="Mizuno H."/>
            <person name="Yamamoto K."/>
            <person name="Antonio B.A."/>
            <person name="Baba T."/>
            <person name="Sakata K."/>
            <person name="Nagamura Y."/>
            <person name="Aoki H."/>
            <person name="Arikawa K."/>
            <person name="Arita K."/>
            <person name="Bito T."/>
            <person name="Chiden Y."/>
            <person name="Fujitsuka N."/>
            <person name="Fukunaka R."/>
            <person name="Hamada M."/>
            <person name="Harada C."/>
            <person name="Hayashi A."/>
            <person name="Hijishita S."/>
            <person name="Honda M."/>
            <person name="Hosokawa S."/>
            <person name="Ichikawa Y."/>
            <person name="Idonuma A."/>
            <person name="Iijima M."/>
            <person name="Ikeda M."/>
            <person name="Ikeno M."/>
            <person name="Ito K."/>
            <person name="Ito S."/>
            <person name="Ito T."/>
            <person name="Ito Y."/>
            <person name="Ito Y."/>
            <person name="Iwabuchi A."/>
            <person name="Kamiya K."/>
            <person name="Karasawa W."/>
            <person name="Kurita K."/>
            <person name="Katagiri S."/>
            <person name="Kikuta A."/>
            <person name="Kobayashi H."/>
            <person name="Kobayashi N."/>
            <person name="Machita K."/>
            <person name="Maehara T."/>
            <person name="Masukawa M."/>
            <person name="Mizubayashi T."/>
            <person name="Mukai Y."/>
            <person name="Nagasaki H."/>
            <person name="Nagata Y."/>
            <person name="Naito S."/>
            <person name="Nakashima M."/>
            <person name="Nakama Y."/>
            <person name="Nakamichi Y."/>
            <person name="Nakamura M."/>
            <person name="Meguro A."/>
            <person name="Negishi M."/>
            <person name="Ohta I."/>
            <person name="Ohta T."/>
            <person name="Okamoto M."/>
            <person name="Ono N."/>
            <person name="Saji S."/>
            <person name="Sakaguchi M."/>
            <person name="Sakai K."/>
            <person name="Shibata M."/>
            <person name="Shimokawa T."/>
            <person name="Song J."/>
            <person name="Takazaki Y."/>
            <person name="Terasawa K."/>
            <person name="Tsugane M."/>
            <person name="Tsuji K."/>
            <person name="Ueda S."/>
            <person name="Waki K."/>
            <person name="Yamagata H."/>
            <person name="Yamamoto M."/>
            <person name="Yamamoto S."/>
            <person name="Yamane H."/>
            <person name="Yoshiki S."/>
            <person name="Yoshihara R."/>
            <person name="Yukawa K."/>
            <person name="Zhong H."/>
            <person name="Yano M."/>
            <person name="Yuan Q."/>
            <person name="Ouyang S."/>
            <person name="Liu J."/>
            <person name="Jones K.M."/>
            <person name="Gansberger K."/>
            <person name="Moffat K."/>
            <person name="Hill J."/>
            <person name="Bera J."/>
            <person name="Fadrosh D."/>
            <person name="Jin S."/>
            <person name="Johri S."/>
            <person name="Kim M."/>
            <person name="Overton L."/>
            <person name="Reardon M."/>
            <person name="Tsitrin T."/>
            <person name="Vuong H."/>
            <person name="Weaver B."/>
            <person name="Ciecko A."/>
            <person name="Tallon L."/>
            <person name="Jackson J."/>
            <person name="Pai G."/>
            <person name="Aken S.V."/>
            <person name="Utterback T."/>
            <person name="Reidmuller S."/>
            <person name="Feldblyum T."/>
            <person name="Hsiao J."/>
            <person name="Zismann V."/>
            <person name="Iobst S."/>
            <person name="de Vazeille A.R."/>
            <person name="Buell C.R."/>
            <person name="Ying K."/>
            <person name="Li Y."/>
            <person name="Lu T."/>
            <person name="Huang Y."/>
            <person name="Zhao Q."/>
            <person name="Feng Q."/>
            <person name="Zhang L."/>
            <person name="Zhu J."/>
            <person name="Weng Q."/>
            <person name="Mu J."/>
            <person name="Lu Y."/>
            <person name="Fan D."/>
            <person name="Liu Y."/>
            <person name="Guan J."/>
            <person name="Zhang Y."/>
            <person name="Yu S."/>
            <person name="Liu X."/>
            <person name="Zhang Y."/>
            <person name="Hong G."/>
            <person name="Han B."/>
            <person name="Choisne N."/>
            <person name="Demange N."/>
            <person name="Orjeda G."/>
            <person name="Samain S."/>
            <person name="Cattolico L."/>
            <person name="Pelletier E."/>
            <person name="Couloux A."/>
            <person name="Segurens B."/>
            <person name="Wincker P."/>
            <person name="D'Hont A."/>
            <person name="Scarpelli C."/>
            <person name="Weissenbach J."/>
            <person name="Salanoubat M."/>
            <person name="Quetier F."/>
            <person name="Yu Y."/>
            <person name="Kim H.R."/>
            <person name="Rambo T."/>
            <person name="Currie J."/>
            <person name="Collura K."/>
            <person name="Luo M."/>
            <person name="Yang T."/>
            <person name="Ammiraju J.S.S."/>
            <person name="Engler F."/>
            <person name="Soderlund C."/>
            <person name="Wing R.A."/>
            <person name="Palmer L.E."/>
            <person name="de la Bastide M."/>
            <person name="Spiegel L."/>
            <person name="Nascimento L."/>
            <person name="Zutavern T."/>
            <person name="O'Shaughnessy A."/>
            <person name="Dike S."/>
            <person name="Dedhia N."/>
            <person name="Preston R."/>
            <person name="Balija V."/>
            <person name="McCombie W.R."/>
            <person name="Chow T."/>
            <person name="Chen H."/>
            <person name="Chung M."/>
            <person name="Chen C."/>
            <person name="Shaw J."/>
            <person name="Wu H."/>
            <person name="Hsiao K."/>
            <person name="Chao Y."/>
            <person name="Chu M."/>
            <person name="Cheng C."/>
            <person name="Hour A."/>
            <person name="Lee P."/>
            <person name="Lin S."/>
            <person name="Lin Y."/>
            <person name="Liou J."/>
            <person name="Liu S."/>
            <person name="Hsing Y."/>
            <person name="Raghuvanshi S."/>
            <person name="Mohanty A."/>
            <person name="Bharti A.K."/>
            <person name="Gaur A."/>
            <person name="Gupta V."/>
            <person name="Kumar D."/>
            <person name="Ravi V."/>
            <person name="Vij S."/>
            <person name="Kapur A."/>
            <person name="Khurana P."/>
            <person name="Khurana P."/>
            <person name="Khurana J.P."/>
            <person name="Tyagi A.K."/>
            <person name="Gaikwad K."/>
            <person name="Singh A."/>
            <person name="Dalal V."/>
            <person name="Srivastava S."/>
            <person name="Dixit A."/>
            <person name="Pal A.K."/>
            <person name="Ghazi I.A."/>
            <person name="Yadav M."/>
            <person name="Pandit A."/>
            <person name="Bhargava A."/>
            <person name="Sureshbabu K."/>
            <person name="Batra K."/>
            <person name="Sharma T.R."/>
            <person name="Mohapatra T."/>
            <person name="Singh N.K."/>
            <person name="Messing J."/>
            <person name="Nelson A.B."/>
            <person name="Fuks G."/>
            <person name="Kavchok S."/>
            <person name="Keizer G."/>
            <person name="Linton E."/>
            <person name="Llaca V."/>
            <person name="Song R."/>
            <person name="Tanyolac B."/>
            <person name="Young S."/>
            <person name="Ho-Il K."/>
            <person name="Hahn J.H."/>
            <person name="Sangsakoo G."/>
            <person name="Vanavichit A."/>
            <person name="de Mattos Luiz.A.T."/>
            <person name="Zimmer P.D."/>
            <person name="Malone G."/>
            <person name="Dellagostin O."/>
            <person name="de Oliveira A.C."/>
            <person name="Bevan M."/>
            <person name="Bancroft I."/>
            <person name="Minx P."/>
            <person name="Cordum H."/>
            <person name="Wilson R."/>
            <person name="Cheng Z."/>
            <person name="Jin W."/>
            <person name="Jiang J."/>
            <person name="Leong S.A."/>
            <person name="Iwama H."/>
            <person name="Gojobori T."/>
            <person name="Itoh T."/>
            <person name="Niimura Y."/>
            <person name="Fujii Y."/>
            <person name="Habara T."/>
            <person name="Sakai H."/>
            <person name="Sato Y."/>
            <person name="Wilson G."/>
            <person name="Kumar K."/>
            <person name="McCouch S."/>
            <person name="Juretic N."/>
            <person name="Hoen D."/>
            <person name="Wright S."/>
            <person name="Bruskiewich R."/>
            <person name="Bureau T."/>
            <person name="Miyao A."/>
            <person name="Hirochika H."/>
            <person name="Nishikawa T."/>
            <person name="Kadowaki K."/>
            <person name="Sugiura M."/>
            <person name="Burr B."/>
            <person name="Sasaki T."/>
        </authorList>
    </citation>
    <scope>NUCLEOTIDE SEQUENCE [LARGE SCALE GENOMIC DNA]</scope>
    <source>
        <strain evidence="3">cv. Nipponbare</strain>
    </source>
</reference>
<dbReference type="AlphaFoldDB" id="Q6H882"/>
<evidence type="ECO:0000313" key="2">
    <source>
        <dbReference type="EMBL" id="BAD25067.1"/>
    </source>
</evidence>
<sequence>MVASEYRAQRNQEEIERETTTKIRISTCGRATGLPSLRGAVAKQEVCLRHGTISQARVHGSGSRHARQRSPAGPNPRDVASNFEITKPHRRSVDIKTRDMRDLLNSSVAIFSRVPWYHFF</sequence>
<proteinExistence type="predicted"/>
<feature type="region of interest" description="Disordered" evidence="1">
    <location>
        <begin position="55"/>
        <end position="87"/>
    </location>
</feature>
<name>Q6H882_ORYSJ</name>
<dbReference type="EMBL" id="AP004066">
    <property type="protein sequence ID" value="BAD25067.1"/>
    <property type="molecule type" value="Genomic_DNA"/>
</dbReference>
<protein>
    <submittedName>
        <fullName evidence="2">Uncharacterized protein</fullName>
    </submittedName>
</protein>